<dbReference type="OrthoDB" id="4850396at2759"/>
<keyword evidence="2" id="KW-0472">Membrane</keyword>
<evidence type="ECO:0000256" key="2">
    <source>
        <dbReference type="SAM" id="Phobius"/>
    </source>
</evidence>
<feature type="region of interest" description="Disordered" evidence="1">
    <location>
        <begin position="1"/>
        <end position="37"/>
    </location>
</feature>
<reference evidence="3 4" key="1">
    <citation type="submission" date="2016-04" db="EMBL/GenBank/DDBJ databases">
        <title>A degradative enzymes factory behind the ericoid mycorrhizal symbiosis.</title>
        <authorList>
            <consortium name="DOE Joint Genome Institute"/>
            <person name="Martino E."/>
            <person name="Morin E."/>
            <person name="Grelet G."/>
            <person name="Kuo A."/>
            <person name="Kohler A."/>
            <person name="Daghino S."/>
            <person name="Barry K."/>
            <person name="Choi C."/>
            <person name="Cichocki N."/>
            <person name="Clum A."/>
            <person name="Copeland A."/>
            <person name="Hainaut M."/>
            <person name="Haridas S."/>
            <person name="Labutti K."/>
            <person name="Lindquist E."/>
            <person name="Lipzen A."/>
            <person name="Khouja H.-R."/>
            <person name="Murat C."/>
            <person name="Ohm R."/>
            <person name="Olson A."/>
            <person name="Spatafora J."/>
            <person name="Veneault-Fourrey C."/>
            <person name="Henrissat B."/>
            <person name="Grigoriev I."/>
            <person name="Martin F."/>
            <person name="Perotto S."/>
        </authorList>
    </citation>
    <scope>NUCLEOTIDE SEQUENCE [LARGE SCALE GENOMIC DNA]</scope>
    <source>
        <strain evidence="3 4">F</strain>
    </source>
</reference>
<protein>
    <submittedName>
        <fullName evidence="3">Uncharacterized protein</fullName>
    </submittedName>
</protein>
<proteinExistence type="predicted"/>
<gene>
    <name evidence="3" type="ORF">L207DRAFT_575927</name>
</gene>
<evidence type="ECO:0000256" key="1">
    <source>
        <dbReference type="SAM" id="MobiDB-lite"/>
    </source>
</evidence>
<evidence type="ECO:0000313" key="3">
    <source>
        <dbReference type="EMBL" id="PMD47129.1"/>
    </source>
</evidence>
<keyword evidence="4" id="KW-1185">Reference proteome</keyword>
<dbReference type="AlphaFoldDB" id="A0A2J6S8P2"/>
<sequence length="115" mass="12277">MANFPAVTKDSKSRLSEEIPTAVQDAPASSEDVADSVDGPRKSAVAAFFSDWKWELAAMLLALSLFVAIIALIASQDKKYQTSSTINLNSQVAILSTIFRPSLVFPVVQGNCGEA</sequence>
<keyword evidence="2" id="KW-1133">Transmembrane helix</keyword>
<accession>A0A2J6S8P2</accession>
<organism evidence="3 4">
    <name type="scientific">Hyaloscypha variabilis (strain UAMH 11265 / GT02V1 / F)</name>
    <name type="common">Meliniomyces variabilis</name>
    <dbReference type="NCBI Taxonomy" id="1149755"/>
    <lineage>
        <taxon>Eukaryota</taxon>
        <taxon>Fungi</taxon>
        <taxon>Dikarya</taxon>
        <taxon>Ascomycota</taxon>
        <taxon>Pezizomycotina</taxon>
        <taxon>Leotiomycetes</taxon>
        <taxon>Helotiales</taxon>
        <taxon>Hyaloscyphaceae</taxon>
        <taxon>Hyaloscypha</taxon>
        <taxon>Hyaloscypha variabilis</taxon>
    </lineage>
</organism>
<dbReference type="EMBL" id="KZ613938">
    <property type="protein sequence ID" value="PMD47129.1"/>
    <property type="molecule type" value="Genomic_DNA"/>
</dbReference>
<evidence type="ECO:0000313" key="4">
    <source>
        <dbReference type="Proteomes" id="UP000235786"/>
    </source>
</evidence>
<name>A0A2J6S8P2_HYAVF</name>
<keyword evidence="2" id="KW-0812">Transmembrane</keyword>
<feature type="transmembrane region" description="Helical" evidence="2">
    <location>
        <begin position="56"/>
        <end position="74"/>
    </location>
</feature>
<dbReference type="Proteomes" id="UP000235786">
    <property type="component" value="Unassembled WGS sequence"/>
</dbReference>